<feature type="transmembrane region" description="Helical" evidence="6">
    <location>
        <begin position="266"/>
        <end position="293"/>
    </location>
</feature>
<keyword evidence="8" id="KW-1185">Reference proteome</keyword>
<evidence type="ECO:0000256" key="6">
    <source>
        <dbReference type="SAM" id="Phobius"/>
    </source>
</evidence>
<dbReference type="PANTHER" id="PTHR30213">
    <property type="entry name" value="INNER MEMBRANE PROTEIN YHJD"/>
    <property type="match status" value="1"/>
</dbReference>
<feature type="transmembrane region" description="Helical" evidence="6">
    <location>
        <begin position="120"/>
        <end position="144"/>
    </location>
</feature>
<comment type="caution">
    <text evidence="7">The sequence shown here is derived from an EMBL/GenBank/DDBJ whole genome shotgun (WGS) entry which is preliminary data.</text>
</comment>
<dbReference type="EMBL" id="SDHW01000001">
    <property type="protein sequence ID" value="RXK61536.1"/>
    <property type="molecule type" value="Genomic_DNA"/>
</dbReference>
<comment type="subcellular location">
    <subcellularLocation>
        <location evidence="1">Cell membrane</location>
        <topology evidence="1">Multi-pass membrane protein</topology>
    </subcellularLocation>
</comment>
<dbReference type="AlphaFoldDB" id="A0A4Q1CKQ5"/>
<evidence type="ECO:0000256" key="1">
    <source>
        <dbReference type="ARBA" id="ARBA00004651"/>
    </source>
</evidence>
<accession>A0A4Q1CKQ5</accession>
<feature type="transmembrane region" description="Helical" evidence="6">
    <location>
        <begin position="165"/>
        <end position="191"/>
    </location>
</feature>
<evidence type="ECO:0000313" key="7">
    <source>
        <dbReference type="EMBL" id="RXK61536.1"/>
    </source>
</evidence>
<keyword evidence="3 6" id="KW-0812">Transmembrane</keyword>
<evidence type="ECO:0000256" key="3">
    <source>
        <dbReference type="ARBA" id="ARBA00022692"/>
    </source>
</evidence>
<dbReference type="Proteomes" id="UP000290204">
    <property type="component" value="Unassembled WGS sequence"/>
</dbReference>
<dbReference type="OrthoDB" id="977385at2"/>
<dbReference type="RefSeq" id="WP_129128909.1">
    <property type="nucleotide sequence ID" value="NZ_SDHW01000001.1"/>
</dbReference>
<evidence type="ECO:0000256" key="4">
    <source>
        <dbReference type="ARBA" id="ARBA00022989"/>
    </source>
</evidence>
<sequence>MTFGEFIYQLPLVRSVIRFSKRFRPPGFEGVTLYEVTNFFVRQIQQGRLNQRAAAISFNFIMALPPACIFLFSLVPLFPIADQFYYEVNSFVRDLTPNAATRDIVENFLDDFFKRPKNSLLSLGFLTSLYFSSNAVLGIIHSFNQSIHEVESKNFFAYRWKAIRLTFVIIFIFIASMLLLITQGALFNWLLGLLNIDNAFVKWLIIILRWVVIIGLFFYSIAFIYKHAPSVEKKWKLISPGSIVACLLIILFTFLFSFWINNFAAYSIYGSIGTILILMIFINFISLVLLIGFELNLSIKLLKRQSDKRLKEEISGAVKDLQS</sequence>
<proteinExistence type="predicted"/>
<evidence type="ECO:0000256" key="2">
    <source>
        <dbReference type="ARBA" id="ARBA00022475"/>
    </source>
</evidence>
<name>A0A4Q1CKQ5_9BACT</name>
<keyword evidence="5 6" id="KW-0472">Membrane</keyword>
<dbReference type="NCBIfam" id="TIGR00765">
    <property type="entry name" value="yihY_not_rbn"/>
    <property type="match status" value="1"/>
</dbReference>
<evidence type="ECO:0000313" key="8">
    <source>
        <dbReference type="Proteomes" id="UP000290204"/>
    </source>
</evidence>
<feature type="transmembrane region" description="Helical" evidence="6">
    <location>
        <begin position="237"/>
        <end position="260"/>
    </location>
</feature>
<reference evidence="7 8" key="1">
    <citation type="submission" date="2019-01" db="EMBL/GenBank/DDBJ databases">
        <title>Lacibacter sp. strain TTM-7.</title>
        <authorList>
            <person name="Chen W.-M."/>
        </authorList>
    </citation>
    <scope>NUCLEOTIDE SEQUENCE [LARGE SCALE GENOMIC DNA]</scope>
    <source>
        <strain evidence="7 8">TTM-7</strain>
    </source>
</reference>
<organism evidence="7 8">
    <name type="scientific">Lacibacter luteus</name>
    <dbReference type="NCBI Taxonomy" id="2508719"/>
    <lineage>
        <taxon>Bacteria</taxon>
        <taxon>Pseudomonadati</taxon>
        <taxon>Bacteroidota</taxon>
        <taxon>Chitinophagia</taxon>
        <taxon>Chitinophagales</taxon>
        <taxon>Chitinophagaceae</taxon>
        <taxon>Lacibacter</taxon>
    </lineage>
</organism>
<gene>
    <name evidence="7" type="ORF">ESA94_00510</name>
</gene>
<evidence type="ECO:0000256" key="5">
    <source>
        <dbReference type="ARBA" id="ARBA00023136"/>
    </source>
</evidence>
<dbReference type="PANTHER" id="PTHR30213:SF0">
    <property type="entry name" value="UPF0761 MEMBRANE PROTEIN YIHY"/>
    <property type="match status" value="1"/>
</dbReference>
<protein>
    <submittedName>
        <fullName evidence="7">YihY/virulence factor BrkB family protein</fullName>
    </submittedName>
</protein>
<dbReference type="Pfam" id="PF03631">
    <property type="entry name" value="Virul_fac_BrkB"/>
    <property type="match status" value="1"/>
</dbReference>
<keyword evidence="2" id="KW-1003">Cell membrane</keyword>
<feature type="transmembrane region" description="Helical" evidence="6">
    <location>
        <begin position="203"/>
        <end position="225"/>
    </location>
</feature>
<dbReference type="InterPro" id="IPR017039">
    <property type="entry name" value="Virul_fac_BrkB"/>
</dbReference>
<dbReference type="GO" id="GO:0005886">
    <property type="term" value="C:plasma membrane"/>
    <property type="evidence" value="ECO:0007669"/>
    <property type="project" value="UniProtKB-SubCell"/>
</dbReference>
<dbReference type="PIRSF" id="PIRSF035875">
    <property type="entry name" value="RNase_BN"/>
    <property type="match status" value="1"/>
</dbReference>
<keyword evidence="4 6" id="KW-1133">Transmembrane helix</keyword>
<feature type="transmembrane region" description="Helical" evidence="6">
    <location>
        <begin position="58"/>
        <end position="81"/>
    </location>
</feature>